<protein>
    <submittedName>
        <fullName evidence="2">Uncharacterized protein</fullName>
    </submittedName>
</protein>
<organism evidence="2">
    <name type="scientific">Arundo donax</name>
    <name type="common">Giant reed</name>
    <name type="synonym">Donax arundinaceus</name>
    <dbReference type="NCBI Taxonomy" id="35708"/>
    <lineage>
        <taxon>Eukaryota</taxon>
        <taxon>Viridiplantae</taxon>
        <taxon>Streptophyta</taxon>
        <taxon>Embryophyta</taxon>
        <taxon>Tracheophyta</taxon>
        <taxon>Spermatophyta</taxon>
        <taxon>Magnoliopsida</taxon>
        <taxon>Liliopsida</taxon>
        <taxon>Poales</taxon>
        <taxon>Poaceae</taxon>
        <taxon>PACMAD clade</taxon>
        <taxon>Arundinoideae</taxon>
        <taxon>Arundineae</taxon>
        <taxon>Arundo</taxon>
    </lineage>
</organism>
<name>A0A0A8ZTJ2_ARUDO</name>
<feature type="region of interest" description="Disordered" evidence="1">
    <location>
        <begin position="1"/>
        <end position="27"/>
    </location>
</feature>
<accession>A0A0A8ZTJ2</accession>
<proteinExistence type="predicted"/>
<evidence type="ECO:0000313" key="2">
    <source>
        <dbReference type="EMBL" id="JAD41023.1"/>
    </source>
</evidence>
<reference evidence="2" key="2">
    <citation type="journal article" date="2015" name="Data Brief">
        <title>Shoot transcriptome of the giant reed, Arundo donax.</title>
        <authorList>
            <person name="Barrero R.A."/>
            <person name="Guerrero F.D."/>
            <person name="Moolhuijzen P."/>
            <person name="Goolsby J.A."/>
            <person name="Tidwell J."/>
            <person name="Bellgard S.E."/>
            <person name="Bellgard M.I."/>
        </authorList>
    </citation>
    <scope>NUCLEOTIDE SEQUENCE</scope>
    <source>
        <tissue evidence="2">Shoot tissue taken approximately 20 cm above the soil surface</tissue>
    </source>
</reference>
<reference evidence="2" key="1">
    <citation type="submission" date="2014-09" db="EMBL/GenBank/DDBJ databases">
        <authorList>
            <person name="Magalhaes I.L.F."/>
            <person name="Oliveira U."/>
            <person name="Santos F.R."/>
            <person name="Vidigal T.H.D.A."/>
            <person name="Brescovit A.D."/>
            <person name="Santos A.J."/>
        </authorList>
    </citation>
    <scope>NUCLEOTIDE SEQUENCE</scope>
    <source>
        <tissue evidence="2">Shoot tissue taken approximately 20 cm above the soil surface</tissue>
    </source>
</reference>
<dbReference type="EMBL" id="GBRH01256872">
    <property type="protein sequence ID" value="JAD41023.1"/>
    <property type="molecule type" value="Transcribed_RNA"/>
</dbReference>
<dbReference type="AlphaFoldDB" id="A0A0A8ZTJ2"/>
<sequence>MVCTPATRRGPTACTPVSRCGAGEETP</sequence>
<evidence type="ECO:0000256" key="1">
    <source>
        <dbReference type="SAM" id="MobiDB-lite"/>
    </source>
</evidence>